<dbReference type="PANTHER" id="PTHR43566">
    <property type="entry name" value="CONSERVED PROTEIN"/>
    <property type="match status" value="1"/>
</dbReference>
<evidence type="ECO:0000313" key="4">
    <source>
        <dbReference type="Proteomes" id="UP000005870"/>
    </source>
</evidence>
<reference evidence="3 4" key="1">
    <citation type="journal article" date="2012" name="J. Bacteriol.">
        <title>Complete Genome Sequence of the BTEX-Degrading Bacterium Pseudoxanthomonas spadix BD-a59.</title>
        <authorList>
            <person name="Lee S.H."/>
            <person name="Jin H.M."/>
            <person name="Lee H.J."/>
            <person name="Kim J.M."/>
            <person name="Jeon C.O."/>
        </authorList>
    </citation>
    <scope>NUCLEOTIDE SEQUENCE [LARGE SCALE GENOMIC DNA]</scope>
    <source>
        <strain evidence="3 4">BD-a59</strain>
    </source>
</reference>
<dbReference type="InterPro" id="IPR025420">
    <property type="entry name" value="DUF4143"/>
</dbReference>
<dbReference type="SUPFAM" id="SSF52540">
    <property type="entry name" value="P-loop containing nucleoside triphosphate hydrolases"/>
    <property type="match status" value="1"/>
</dbReference>
<sequence>MADSPVVLIHGPRQCGKTTLAQVVGNPMGYAYISFDDDVARAAAEADPAGFVGDLPSRVIMDEVQRVPALFAALKVAVDRARTPGRFLLTGSANVLLLPKLADSLAGRMAILRLHPLAQCELDRQPSRFLDTLFAAGFKTRTYPRLADELAARIAAGGYPAALARPQGRRRAAWYRDYLEAIVQRDVRDLARISALEALPGLLALAAAQTAQLFNLSDLAAPFQLSRPTIGDYVTLLERVFLLERLPPWHSNRVSRLVKTPKLHMGDTGLACALLGVDATALAADRSLLGHLLETFVYQELRCQASWHDPSLAFYHYRDKDMAEVDIVIEQGARAVAGVEVKASATVTASDFRGLRKLRDAAGKRFAAGVVLYDGETCASFGDGLFAVPLRALWKNK</sequence>
<dbReference type="HOGENOM" id="CLU_041527_3_0_6"/>
<dbReference type="AlphaFoldDB" id="G7UVN3"/>
<protein>
    <submittedName>
        <fullName evidence="3">ATPase AAA</fullName>
    </submittedName>
</protein>
<name>G7UVN3_PSEUP</name>
<dbReference type="eggNOG" id="COG1373">
    <property type="taxonomic scope" value="Bacteria"/>
</dbReference>
<gene>
    <name evidence="3" type="ordered locus">DSC_02485</name>
</gene>
<evidence type="ECO:0000313" key="3">
    <source>
        <dbReference type="EMBL" id="AER55150.1"/>
    </source>
</evidence>
<dbReference type="STRING" id="1045855.DSC_02485"/>
<keyword evidence="4" id="KW-1185">Reference proteome</keyword>
<evidence type="ECO:0000259" key="1">
    <source>
        <dbReference type="Pfam" id="PF13173"/>
    </source>
</evidence>
<accession>G7UVN3</accession>
<proteinExistence type="predicted"/>
<dbReference type="PANTHER" id="PTHR43566:SF2">
    <property type="entry name" value="DUF4143 DOMAIN-CONTAINING PROTEIN"/>
    <property type="match status" value="1"/>
</dbReference>
<dbReference type="Proteomes" id="UP000005870">
    <property type="component" value="Chromosome"/>
</dbReference>
<dbReference type="Pfam" id="PF13635">
    <property type="entry name" value="DUF4143"/>
    <property type="match status" value="1"/>
</dbReference>
<dbReference type="InterPro" id="IPR027417">
    <property type="entry name" value="P-loop_NTPase"/>
</dbReference>
<dbReference type="InterPro" id="IPR041682">
    <property type="entry name" value="AAA_14"/>
</dbReference>
<feature type="domain" description="DUF4143" evidence="2">
    <location>
        <begin position="184"/>
        <end position="344"/>
    </location>
</feature>
<feature type="domain" description="AAA" evidence="1">
    <location>
        <begin position="4"/>
        <end position="121"/>
    </location>
</feature>
<dbReference type="Pfam" id="PF13173">
    <property type="entry name" value="AAA_14"/>
    <property type="match status" value="1"/>
</dbReference>
<evidence type="ECO:0000259" key="2">
    <source>
        <dbReference type="Pfam" id="PF13635"/>
    </source>
</evidence>
<dbReference type="EMBL" id="CP003093">
    <property type="protein sequence ID" value="AER55150.1"/>
    <property type="molecule type" value="Genomic_DNA"/>
</dbReference>
<dbReference type="KEGG" id="psd:DSC_02485"/>
<organism evidence="3 4">
    <name type="scientific">Pseudoxanthomonas spadix (strain BD-a59)</name>
    <dbReference type="NCBI Taxonomy" id="1045855"/>
    <lineage>
        <taxon>Bacteria</taxon>
        <taxon>Pseudomonadati</taxon>
        <taxon>Pseudomonadota</taxon>
        <taxon>Gammaproteobacteria</taxon>
        <taxon>Lysobacterales</taxon>
        <taxon>Lysobacteraceae</taxon>
        <taxon>Pseudoxanthomonas</taxon>
    </lineage>
</organism>